<dbReference type="RefSeq" id="WP_235817213.1">
    <property type="nucleotide sequence ID" value="NZ_MUXZ01000028.1"/>
</dbReference>
<dbReference type="STRING" id="733.B0186_08730"/>
<dbReference type="Gene3D" id="3.40.50.300">
    <property type="entry name" value="P-loop containing nucleotide triphosphate hydrolases"/>
    <property type="match status" value="1"/>
</dbReference>
<keyword evidence="5" id="KW-1185">Reference proteome</keyword>
<proteinExistence type="predicted"/>
<organism evidence="4 5">
    <name type="scientific">Canicola haemoglobinophilus</name>
    <dbReference type="NCBI Taxonomy" id="733"/>
    <lineage>
        <taxon>Bacteria</taxon>
        <taxon>Pseudomonadati</taxon>
        <taxon>Pseudomonadota</taxon>
        <taxon>Gammaproteobacteria</taxon>
        <taxon>Pasteurellales</taxon>
        <taxon>Pasteurellaceae</taxon>
        <taxon>Canicola</taxon>
    </lineage>
</organism>
<dbReference type="Proteomes" id="UP000254329">
    <property type="component" value="Unassembled WGS sequence"/>
</dbReference>
<dbReference type="InterPro" id="IPR010488">
    <property type="entry name" value="Zeta_toxin_domain"/>
</dbReference>
<protein>
    <submittedName>
        <fullName evidence="4">Antitoxin/toxin system zeta toxin, signal recognition particle GTPase</fullName>
        <ecNumber evidence="4">2.7.1.-</ecNumber>
    </submittedName>
</protein>
<dbReference type="EC" id="2.7.1.-" evidence="4"/>
<name>A0A377HVZ5_9PAST</name>
<feature type="domain" description="Zeta toxin" evidence="3">
    <location>
        <begin position="105"/>
        <end position="285"/>
    </location>
</feature>
<dbReference type="InterPro" id="IPR027417">
    <property type="entry name" value="P-loop_NTPase"/>
</dbReference>
<dbReference type="Pfam" id="PF06414">
    <property type="entry name" value="Zeta_toxin"/>
    <property type="match status" value="1"/>
</dbReference>
<evidence type="ECO:0000256" key="2">
    <source>
        <dbReference type="ARBA" id="ARBA00022840"/>
    </source>
</evidence>
<keyword evidence="1" id="KW-0547">Nucleotide-binding</keyword>
<dbReference type="SUPFAM" id="SSF52540">
    <property type="entry name" value="P-loop containing nucleoside triphosphate hydrolases"/>
    <property type="match status" value="1"/>
</dbReference>
<dbReference type="GO" id="GO:0005524">
    <property type="term" value="F:ATP binding"/>
    <property type="evidence" value="ECO:0007669"/>
    <property type="project" value="UniProtKB-KW"/>
</dbReference>
<reference evidence="4 5" key="1">
    <citation type="submission" date="2018-06" db="EMBL/GenBank/DDBJ databases">
        <authorList>
            <consortium name="Pathogen Informatics"/>
            <person name="Doyle S."/>
        </authorList>
    </citation>
    <scope>NUCLEOTIDE SEQUENCE [LARGE SCALE GENOMIC DNA]</scope>
    <source>
        <strain evidence="4 5">NCTC1659</strain>
    </source>
</reference>
<evidence type="ECO:0000313" key="4">
    <source>
        <dbReference type="EMBL" id="STO60622.1"/>
    </source>
</evidence>
<sequence length="309" mass="35309">MSTLMQKDVLLELISTVQAKLSQEIENEDFLDELLYLVKLRHQIYQSLPSDLDYLSLARSVKDIAKKYNFINNSDIDVKNYDVDLDVENKFPLVWGNLLKGNYISPSNKPVAVLLGGQPGAGKSYGTKVMLDRFNNNILVINGDEFRPYHQHFDAIYAQYGKDFSKYTGEFAGKMVEKVRDEAIKQGFNIVIEGTFRRAELPLKELKNFAEHGYQTGVIICTCAKDVSWRSTIERGDEQQAQGLNPRYVPKEHHDLVVSKLAENVASVVEESNLSFFEIYSREAKLFDLKIDNVILIKEMINKILTNKI</sequence>
<dbReference type="GO" id="GO:0016301">
    <property type="term" value="F:kinase activity"/>
    <property type="evidence" value="ECO:0007669"/>
    <property type="project" value="InterPro"/>
</dbReference>
<evidence type="ECO:0000256" key="1">
    <source>
        <dbReference type="ARBA" id="ARBA00022741"/>
    </source>
</evidence>
<evidence type="ECO:0000259" key="3">
    <source>
        <dbReference type="Pfam" id="PF06414"/>
    </source>
</evidence>
<dbReference type="EMBL" id="UGHF01000001">
    <property type="protein sequence ID" value="STO60622.1"/>
    <property type="molecule type" value="Genomic_DNA"/>
</dbReference>
<keyword evidence="4" id="KW-0808">Transferase</keyword>
<gene>
    <name evidence="4" type="primary">pezT_2</name>
    <name evidence="4" type="ORF">NCTC1659_01917</name>
</gene>
<evidence type="ECO:0000313" key="5">
    <source>
        <dbReference type="Proteomes" id="UP000254329"/>
    </source>
</evidence>
<keyword evidence="2" id="KW-0067">ATP-binding</keyword>
<accession>A0A377HVZ5</accession>
<dbReference type="AlphaFoldDB" id="A0A377HVZ5"/>